<protein>
    <recommendedName>
        <fullName evidence="3">Phytanoyl-CoA dioxygenase</fullName>
    </recommendedName>
</protein>
<evidence type="ECO:0000313" key="2">
    <source>
        <dbReference type="Proteomes" id="UP000051017"/>
    </source>
</evidence>
<comment type="caution">
    <text evidence="1">The sequence shown here is derived from an EMBL/GenBank/DDBJ whole genome shotgun (WGS) entry which is preliminary data.</text>
</comment>
<gene>
    <name evidence="1" type="ORF">ABR75_02045</name>
</gene>
<dbReference type="InterPro" id="IPR008775">
    <property type="entry name" value="Phytyl_CoA_dOase-like"/>
</dbReference>
<dbReference type="PANTHER" id="PTHR20883">
    <property type="entry name" value="PHYTANOYL-COA DIOXYGENASE DOMAIN CONTAINING 1"/>
    <property type="match status" value="1"/>
</dbReference>
<evidence type="ECO:0000313" key="1">
    <source>
        <dbReference type="EMBL" id="KRO49421.1"/>
    </source>
</evidence>
<dbReference type="PANTHER" id="PTHR20883:SF48">
    <property type="entry name" value="ECTOINE DIOXYGENASE"/>
    <property type="match status" value="1"/>
</dbReference>
<reference evidence="1 2" key="1">
    <citation type="submission" date="2015-10" db="EMBL/GenBank/DDBJ databases">
        <title>Metagenome-Assembled Genomes uncover a global brackish microbiome.</title>
        <authorList>
            <person name="Hugerth L.W."/>
            <person name="Larsson J."/>
            <person name="Alneberg J."/>
            <person name="Lindh M.V."/>
            <person name="Legrand C."/>
            <person name="Pinhassi J."/>
            <person name="Andersson A.F."/>
        </authorList>
    </citation>
    <scope>NUCLEOTIDE SEQUENCE [LARGE SCALE GENOMIC DNA]</scope>
    <source>
        <strain evidence="1">BACL6 MAG-120924-bin43</strain>
    </source>
</reference>
<name>A0A0R2QLZ8_9ACTN</name>
<evidence type="ECO:0008006" key="3">
    <source>
        <dbReference type="Google" id="ProtNLM"/>
    </source>
</evidence>
<proteinExistence type="predicted"/>
<dbReference type="SUPFAM" id="SSF51197">
    <property type="entry name" value="Clavaminate synthase-like"/>
    <property type="match status" value="1"/>
</dbReference>
<dbReference type="AlphaFoldDB" id="A0A0R2QLZ8"/>
<dbReference type="EMBL" id="LIBJ01000011">
    <property type="protein sequence ID" value="KRO49421.1"/>
    <property type="molecule type" value="Genomic_DNA"/>
</dbReference>
<dbReference type="Pfam" id="PF05721">
    <property type="entry name" value="PhyH"/>
    <property type="match status" value="1"/>
</dbReference>
<dbReference type="Gene3D" id="2.60.120.620">
    <property type="entry name" value="q2cbj1_9rhob like domain"/>
    <property type="match status" value="1"/>
</dbReference>
<sequence>MNKHPWNTSFEWENHRSISGVLTQTQIDQFDQDGYVVVNDIFSADELRDLVAITDAADAEAVAVLAAQPNERIAISEKGAITFAGQLASKIPEIRRFVKNPTIMAACRDLVGPDVRMYHDQTVYKQIEKPRRFPWHQDNGYLFVEPQHYLTCWISLNGATIENGCPQVITELHKQGTMSHYIVPTLGYECFETPPSTPVFAEVKAGGAVFFSSLTPHLTGPNTSNGVRKAYIVQYAQSDAVVLEGNANEGNPTGSHPISVEPRGLPVLQNGVIRLD</sequence>
<organism evidence="1 2">
    <name type="scientific">Acidimicrobiia bacterium BACL6 MAG-120924-bin43</name>
    <dbReference type="NCBI Taxonomy" id="1655583"/>
    <lineage>
        <taxon>Bacteria</taxon>
        <taxon>Bacillati</taxon>
        <taxon>Actinomycetota</taxon>
        <taxon>Acidimicrobiia</taxon>
        <taxon>acIV cluster</taxon>
    </lineage>
</organism>
<dbReference type="Proteomes" id="UP000051017">
    <property type="component" value="Unassembled WGS sequence"/>
</dbReference>
<accession>A0A0R2QLZ8</accession>
<dbReference type="GO" id="GO:0016706">
    <property type="term" value="F:2-oxoglutarate-dependent dioxygenase activity"/>
    <property type="evidence" value="ECO:0007669"/>
    <property type="project" value="UniProtKB-ARBA"/>
</dbReference>
<dbReference type="GO" id="GO:0005506">
    <property type="term" value="F:iron ion binding"/>
    <property type="evidence" value="ECO:0007669"/>
    <property type="project" value="UniProtKB-ARBA"/>
</dbReference>